<gene>
    <name evidence="1" type="ORF">JOL79_06800</name>
</gene>
<accession>A0A940WLY8</accession>
<dbReference type="AlphaFoldDB" id="A0A940WLY8"/>
<keyword evidence="2" id="KW-1185">Reference proteome</keyword>
<evidence type="ECO:0000313" key="1">
    <source>
        <dbReference type="EMBL" id="MBP2703506.1"/>
    </source>
</evidence>
<dbReference type="Proteomes" id="UP000674234">
    <property type="component" value="Unassembled WGS sequence"/>
</dbReference>
<dbReference type="EMBL" id="JAFCNB010000003">
    <property type="protein sequence ID" value="MBP2703506.1"/>
    <property type="molecule type" value="Genomic_DNA"/>
</dbReference>
<name>A0A940WLY8_9ACTN</name>
<protein>
    <submittedName>
        <fullName evidence="1">Uncharacterized protein</fullName>
    </submittedName>
</protein>
<sequence>MKGRRGCPAWCEANHATLWVHTKRIDPVPGDVWVSAMHPGDPDSPQALPEIEPRVLVMGHGGAAAGPASLPPADAIALARVLDLVGGRRTRKLAAALREAGELLRTQAALDAALDAAEAAAAGRSGTIRNGPERL</sequence>
<organism evidence="1 2">
    <name type="scientific">Microbispora oryzae</name>
    <dbReference type="NCBI Taxonomy" id="2806554"/>
    <lineage>
        <taxon>Bacteria</taxon>
        <taxon>Bacillati</taxon>
        <taxon>Actinomycetota</taxon>
        <taxon>Actinomycetes</taxon>
        <taxon>Streptosporangiales</taxon>
        <taxon>Streptosporangiaceae</taxon>
        <taxon>Microbispora</taxon>
    </lineage>
</organism>
<proteinExistence type="predicted"/>
<reference evidence="1" key="1">
    <citation type="submission" date="2021-02" db="EMBL/GenBank/DDBJ databases">
        <title>Draft genome sequence of Microbispora sp. RL4-1S isolated from rice leaves in Thailand.</title>
        <authorList>
            <person name="Muangham S."/>
            <person name="Duangmal K."/>
        </authorList>
    </citation>
    <scope>NUCLEOTIDE SEQUENCE</scope>
    <source>
        <strain evidence="1">RL4-1S</strain>
    </source>
</reference>
<evidence type="ECO:0000313" key="2">
    <source>
        <dbReference type="Proteomes" id="UP000674234"/>
    </source>
</evidence>
<comment type="caution">
    <text evidence="1">The sequence shown here is derived from an EMBL/GenBank/DDBJ whole genome shotgun (WGS) entry which is preliminary data.</text>
</comment>